<evidence type="ECO:0000256" key="11">
    <source>
        <dbReference type="ARBA" id="ARBA00029766"/>
    </source>
</evidence>
<feature type="domain" description="7,8-dihydro-6-hydroxymethylpterin-pyrophosphokinase" evidence="14">
    <location>
        <begin position="96"/>
        <end position="107"/>
    </location>
</feature>
<reference evidence="15" key="2">
    <citation type="journal article" date="2020" name="Microorganisms">
        <title>Osmotic Adaptation and Compatible Solute Biosynthesis of Phototrophic Bacteria as Revealed from Genome Analyses.</title>
        <authorList>
            <person name="Imhoff J.F."/>
            <person name="Rahn T."/>
            <person name="Kunzel S."/>
            <person name="Keller A."/>
            <person name="Neulinger S.C."/>
        </authorList>
    </citation>
    <scope>NUCLEOTIDE SEQUENCE</scope>
    <source>
        <strain evidence="15">DSM 11080</strain>
    </source>
</reference>
<dbReference type="GO" id="GO:0005524">
    <property type="term" value="F:ATP binding"/>
    <property type="evidence" value="ECO:0007669"/>
    <property type="project" value="UniProtKB-KW"/>
</dbReference>
<evidence type="ECO:0000256" key="6">
    <source>
        <dbReference type="ARBA" id="ARBA00022741"/>
    </source>
</evidence>
<evidence type="ECO:0000256" key="13">
    <source>
        <dbReference type="SAM" id="MobiDB-lite"/>
    </source>
</evidence>
<dbReference type="GO" id="GO:0046656">
    <property type="term" value="P:folic acid biosynthetic process"/>
    <property type="evidence" value="ECO:0007669"/>
    <property type="project" value="UniProtKB-KW"/>
</dbReference>
<comment type="similarity">
    <text evidence="2">Belongs to the HPPK family.</text>
</comment>
<keyword evidence="6" id="KW-0547">Nucleotide-binding</keyword>
<evidence type="ECO:0000256" key="10">
    <source>
        <dbReference type="ARBA" id="ARBA00029409"/>
    </source>
</evidence>
<keyword evidence="16" id="KW-1185">Reference proteome</keyword>
<evidence type="ECO:0000256" key="12">
    <source>
        <dbReference type="ARBA" id="ARBA00033413"/>
    </source>
</evidence>
<keyword evidence="7" id="KW-0418">Kinase</keyword>
<dbReference type="EC" id="2.7.6.3" evidence="3"/>
<dbReference type="EMBL" id="NRSJ01000001">
    <property type="protein sequence ID" value="MBK1703014.1"/>
    <property type="molecule type" value="Genomic_DNA"/>
</dbReference>
<dbReference type="CDD" id="cd00483">
    <property type="entry name" value="HPPK"/>
    <property type="match status" value="1"/>
</dbReference>
<dbReference type="InterPro" id="IPR000550">
    <property type="entry name" value="Hppk"/>
</dbReference>
<evidence type="ECO:0000256" key="9">
    <source>
        <dbReference type="ARBA" id="ARBA00022909"/>
    </source>
</evidence>
<dbReference type="Proteomes" id="UP001296776">
    <property type="component" value="Unassembled WGS sequence"/>
</dbReference>
<comment type="pathway">
    <text evidence="1">Cofactor biosynthesis; tetrahydrofolate biosynthesis; 2-amino-4-hydroxy-6-hydroxymethyl-7,8-dihydropteridine diphosphate from 7,8-dihydroneopterin triphosphate: step 4/4.</text>
</comment>
<gene>
    <name evidence="15" type="primary">folK</name>
    <name evidence="15" type="ORF">CKO40_00215</name>
</gene>
<keyword evidence="9" id="KW-0289">Folate biosynthesis</keyword>
<comment type="caution">
    <text evidence="15">The sequence shown here is derived from an EMBL/GenBank/DDBJ whole genome shotgun (WGS) entry which is preliminary data.</text>
</comment>
<evidence type="ECO:0000256" key="1">
    <source>
        <dbReference type="ARBA" id="ARBA00005051"/>
    </source>
</evidence>
<dbReference type="GO" id="GO:0003848">
    <property type="term" value="F:2-amino-4-hydroxy-6-hydroxymethyldihydropteridine diphosphokinase activity"/>
    <property type="evidence" value="ECO:0007669"/>
    <property type="project" value="UniProtKB-EC"/>
</dbReference>
<reference evidence="15" key="1">
    <citation type="submission" date="2017-08" db="EMBL/GenBank/DDBJ databases">
        <authorList>
            <person name="Imhoff J.F."/>
            <person name="Rahn T."/>
            <person name="Kuenzel S."/>
            <person name="Neulinger S.C."/>
        </authorList>
    </citation>
    <scope>NUCLEOTIDE SEQUENCE</scope>
    <source>
        <strain evidence="15">DSM 11080</strain>
    </source>
</reference>
<protein>
    <recommendedName>
        <fullName evidence="4">2-amino-4-hydroxy-6-hydroxymethyldihydropteridine pyrophosphokinase</fullName>
        <ecNumber evidence="3">2.7.6.3</ecNumber>
    </recommendedName>
    <alternativeName>
        <fullName evidence="11">6-hydroxymethyl-7,8-dihydropterin pyrophosphokinase</fullName>
    </alternativeName>
    <alternativeName>
        <fullName evidence="12">7,8-dihydro-6-hydroxymethylpterin-pyrophosphokinase</fullName>
    </alternativeName>
</protein>
<proteinExistence type="inferred from homology"/>
<evidence type="ECO:0000256" key="7">
    <source>
        <dbReference type="ARBA" id="ARBA00022777"/>
    </source>
</evidence>
<dbReference type="PROSITE" id="PS00794">
    <property type="entry name" value="HPPK"/>
    <property type="match status" value="1"/>
</dbReference>
<dbReference type="SUPFAM" id="SSF55083">
    <property type="entry name" value="6-hydroxymethyl-7,8-dihydropterin pyrophosphokinase, HPPK"/>
    <property type="match status" value="1"/>
</dbReference>
<evidence type="ECO:0000256" key="2">
    <source>
        <dbReference type="ARBA" id="ARBA00005810"/>
    </source>
</evidence>
<dbReference type="Pfam" id="PF01288">
    <property type="entry name" value="HPPK"/>
    <property type="match status" value="1"/>
</dbReference>
<dbReference type="GO" id="GO:0016301">
    <property type="term" value="F:kinase activity"/>
    <property type="evidence" value="ECO:0007669"/>
    <property type="project" value="UniProtKB-KW"/>
</dbReference>
<feature type="region of interest" description="Disordered" evidence="13">
    <location>
        <begin position="170"/>
        <end position="202"/>
    </location>
</feature>
<accession>A0AAJ0U0A4</accession>
<dbReference type="InterPro" id="IPR035907">
    <property type="entry name" value="Hppk_sf"/>
</dbReference>
<name>A0AAJ0U0A4_9GAMM</name>
<keyword evidence="8" id="KW-0067">ATP-binding</keyword>
<sequence length="202" mass="22117">MSLDRTTPVPVYIGLGANLDDPRQQVERALSELQALPQSRLAAISRRYRTAPVGPKDQPDFVNAVARVDTLLDPMTLLALLQRIERRHGRIRNGRRWGPRTLDLDVLLFGDQVLDEPRLCIPHPQMHSRAFVLVPLADIASAELMVPGRGRLGDLLDQVAEAAQTMLPLQVAAEDEPAAAEPDAAEPDAAEPDAPLKRASLP</sequence>
<keyword evidence="5" id="KW-0808">Transferase</keyword>
<feature type="compositionally biased region" description="Acidic residues" evidence="13">
    <location>
        <begin position="173"/>
        <end position="191"/>
    </location>
</feature>
<organism evidence="15 16">
    <name type="scientific">Halochromatium glycolicum</name>
    <dbReference type="NCBI Taxonomy" id="85075"/>
    <lineage>
        <taxon>Bacteria</taxon>
        <taxon>Pseudomonadati</taxon>
        <taxon>Pseudomonadota</taxon>
        <taxon>Gammaproteobacteria</taxon>
        <taxon>Chromatiales</taxon>
        <taxon>Chromatiaceae</taxon>
        <taxon>Halochromatium</taxon>
    </lineage>
</organism>
<evidence type="ECO:0000256" key="4">
    <source>
        <dbReference type="ARBA" id="ARBA00016218"/>
    </source>
</evidence>
<evidence type="ECO:0000256" key="5">
    <source>
        <dbReference type="ARBA" id="ARBA00022679"/>
    </source>
</evidence>
<evidence type="ECO:0000256" key="8">
    <source>
        <dbReference type="ARBA" id="ARBA00022840"/>
    </source>
</evidence>
<evidence type="ECO:0000313" key="15">
    <source>
        <dbReference type="EMBL" id="MBK1703014.1"/>
    </source>
</evidence>
<evidence type="ECO:0000259" key="14">
    <source>
        <dbReference type="PROSITE" id="PS00794"/>
    </source>
</evidence>
<dbReference type="PANTHER" id="PTHR43071">
    <property type="entry name" value="2-AMINO-4-HYDROXY-6-HYDROXYMETHYLDIHYDROPTERIDINE PYROPHOSPHOKINASE"/>
    <property type="match status" value="1"/>
</dbReference>
<dbReference type="PANTHER" id="PTHR43071:SF1">
    <property type="entry name" value="2-AMINO-4-HYDROXY-6-HYDROXYMETHYLDIHYDROPTERIDINE PYROPHOSPHOKINASE"/>
    <property type="match status" value="1"/>
</dbReference>
<dbReference type="AlphaFoldDB" id="A0AAJ0U0A4"/>
<comment type="function">
    <text evidence="10">Catalyzes the transfer of pyrophosphate from adenosine triphosphate (ATP) to 6-hydroxymethyl-7,8-dihydropterin, an enzymatic step in folate biosynthesis pathway.</text>
</comment>
<dbReference type="NCBIfam" id="TIGR01498">
    <property type="entry name" value="folK"/>
    <property type="match status" value="1"/>
</dbReference>
<evidence type="ECO:0000256" key="3">
    <source>
        <dbReference type="ARBA" id="ARBA00013253"/>
    </source>
</evidence>
<dbReference type="Gene3D" id="3.30.70.560">
    <property type="entry name" value="7,8-Dihydro-6-hydroxymethylpterin-pyrophosphokinase HPPK"/>
    <property type="match status" value="1"/>
</dbReference>
<evidence type="ECO:0000313" key="16">
    <source>
        <dbReference type="Proteomes" id="UP001296776"/>
    </source>
</evidence>